<evidence type="ECO:0000256" key="2">
    <source>
        <dbReference type="ARBA" id="ARBA00008685"/>
    </source>
</evidence>
<dbReference type="EMBL" id="JAWNGG020000077">
    <property type="protein sequence ID" value="KAK9303525.1"/>
    <property type="molecule type" value="Genomic_DNA"/>
</dbReference>
<dbReference type="Gene3D" id="3.40.190.10">
    <property type="entry name" value="Periplasmic binding protein-like II"/>
    <property type="match status" value="1"/>
</dbReference>
<feature type="domain" description="Ionotropic glutamate receptor C-terminal" evidence="14">
    <location>
        <begin position="338"/>
        <end position="513"/>
    </location>
</feature>
<keyword evidence="11" id="KW-1071">Ligand-gated ion channel</keyword>
<reference evidence="16 17" key="1">
    <citation type="submission" date="2024-05" db="EMBL/GenBank/DDBJ databases">
        <title>The nuclear and mitochondrial genome assemblies of Tetragonisca angustula (Apidae: Meliponini), a tiny yet remarkable pollinator in the Neotropics.</title>
        <authorList>
            <person name="Ferrari R."/>
            <person name="Ricardo P.C."/>
            <person name="Dias F.C."/>
            <person name="Araujo N.S."/>
            <person name="Soares D.O."/>
            <person name="Zhou Q.-S."/>
            <person name="Zhu C.-D."/>
            <person name="Coutinho L."/>
            <person name="Airas M.C."/>
            <person name="Batista T.M."/>
        </authorList>
    </citation>
    <scope>NUCLEOTIDE SEQUENCE [LARGE SCALE GENOMIC DNA]</scope>
    <source>
        <strain evidence="16">ASF017062</strain>
        <tissue evidence="16">Abdomen</tissue>
    </source>
</reference>
<dbReference type="Proteomes" id="UP001432146">
    <property type="component" value="Unassembled WGS sequence"/>
</dbReference>
<keyword evidence="5 13" id="KW-0812">Transmembrane</keyword>
<comment type="caution">
    <text evidence="16">The sequence shown here is derived from an EMBL/GenBank/DDBJ whole genome shotgun (WGS) entry which is preliminary data.</text>
</comment>
<accession>A0AAW1A0T2</accession>
<dbReference type="PANTHER" id="PTHR42643">
    <property type="entry name" value="IONOTROPIC RECEPTOR 20A-RELATED"/>
    <property type="match status" value="1"/>
</dbReference>
<dbReference type="PANTHER" id="PTHR42643:SF30">
    <property type="entry name" value="IONOTROPIC RECEPTOR 40A-RELATED"/>
    <property type="match status" value="1"/>
</dbReference>
<dbReference type="GO" id="GO:0005886">
    <property type="term" value="C:plasma membrane"/>
    <property type="evidence" value="ECO:0007669"/>
    <property type="project" value="UniProtKB-SubCell"/>
</dbReference>
<dbReference type="InterPro" id="IPR019594">
    <property type="entry name" value="Glu/Gly-bd"/>
</dbReference>
<evidence type="ECO:0000256" key="11">
    <source>
        <dbReference type="ARBA" id="ARBA00023286"/>
    </source>
</evidence>
<dbReference type="InterPro" id="IPR001320">
    <property type="entry name" value="Iontro_rcpt_C"/>
</dbReference>
<evidence type="ECO:0000256" key="8">
    <source>
        <dbReference type="ARBA" id="ARBA00023136"/>
    </source>
</evidence>
<sequence length="615" mass="71079">MRFAMYFNFISIVFHLTGATIYADGSLYIPLIKWVRTYYSTSAVFLLHSLSENKHFDGVKIAYVSHTWSRLLHREQIATLSCTFKDIHALKRNSILRPLVIVFLPGSEAVSEFSRYSKSLKMSLFAWFVIFMTESMNKKYCYDPSGNPFHLLFDTEMLVMCYGDPILREWYSVDGNNTVIFDLIKWYPERQVRSSTAALSLLTNFSLYERRNDLKGKVLRAVIVENSVLVVVKNNKLEGYFSRAISELENYLNFTLDIAFTENEFGIFNTTTKSWNGAVRLVASGEADIGIAEFSMTNIRLDYVDYMIPILTVRKSLYFKQPDVLTVKWFAYYKVYSFTLWMSLLMTIIIALFVLAFIRSQVESTNLIREISHEFIRVWGIFCQQGITAEFPQNSSLRLAYFTILVAGIVTFAAYSASMICFVTARVHNIPFRTIQEFLDDDTYSLIVQRSSSDYDIFTKSKDPISKLMLQKLKPRDVLPLDVDGAYYNICNDASLMYYSGFNRELRRMVNYRAPCDTTSIDVGRVDSSSLILPKNSQFTSVLNYYMQKLLNAGLLNRFKTEITFTQKTRFQPVGFNSIVSVLIIFLGGIILALVILLIEIFYNRYMNSYFNYPI</sequence>
<evidence type="ECO:0000256" key="9">
    <source>
        <dbReference type="ARBA" id="ARBA00023170"/>
    </source>
</evidence>
<name>A0AAW1A0T2_9HYME</name>
<evidence type="ECO:0000313" key="16">
    <source>
        <dbReference type="EMBL" id="KAK9303525.1"/>
    </source>
</evidence>
<keyword evidence="7" id="KW-0406">Ion transport</keyword>
<dbReference type="InterPro" id="IPR052192">
    <property type="entry name" value="Insect_Ionotropic_Sensory_Rcpt"/>
</dbReference>
<keyword evidence="8 13" id="KW-0472">Membrane</keyword>
<evidence type="ECO:0000256" key="1">
    <source>
        <dbReference type="ARBA" id="ARBA00004651"/>
    </source>
</evidence>
<organism evidence="16 17">
    <name type="scientific">Tetragonisca angustula</name>
    <dbReference type="NCBI Taxonomy" id="166442"/>
    <lineage>
        <taxon>Eukaryota</taxon>
        <taxon>Metazoa</taxon>
        <taxon>Ecdysozoa</taxon>
        <taxon>Arthropoda</taxon>
        <taxon>Hexapoda</taxon>
        <taxon>Insecta</taxon>
        <taxon>Pterygota</taxon>
        <taxon>Neoptera</taxon>
        <taxon>Endopterygota</taxon>
        <taxon>Hymenoptera</taxon>
        <taxon>Apocrita</taxon>
        <taxon>Aculeata</taxon>
        <taxon>Apoidea</taxon>
        <taxon>Anthophila</taxon>
        <taxon>Apidae</taxon>
        <taxon>Tetragonisca</taxon>
    </lineage>
</organism>
<protein>
    <submittedName>
        <fullName evidence="16">Uncharacterized protein</fullName>
    </submittedName>
</protein>
<comment type="subcellular location">
    <subcellularLocation>
        <location evidence="1">Cell membrane</location>
        <topology evidence="1">Multi-pass membrane protein</topology>
    </subcellularLocation>
</comment>
<evidence type="ECO:0000256" key="6">
    <source>
        <dbReference type="ARBA" id="ARBA00022989"/>
    </source>
</evidence>
<feature type="transmembrane region" description="Helical" evidence="13">
    <location>
        <begin position="399"/>
        <end position="423"/>
    </location>
</feature>
<dbReference type="GO" id="GO:0015276">
    <property type="term" value="F:ligand-gated monoatomic ion channel activity"/>
    <property type="evidence" value="ECO:0007669"/>
    <property type="project" value="InterPro"/>
</dbReference>
<keyword evidence="3" id="KW-0813">Transport</keyword>
<evidence type="ECO:0000256" key="12">
    <source>
        <dbReference type="ARBA" id="ARBA00023303"/>
    </source>
</evidence>
<gene>
    <name evidence="16" type="ORF">QLX08_004833</name>
</gene>
<evidence type="ECO:0000256" key="13">
    <source>
        <dbReference type="SAM" id="Phobius"/>
    </source>
</evidence>
<evidence type="ECO:0000256" key="4">
    <source>
        <dbReference type="ARBA" id="ARBA00022475"/>
    </source>
</evidence>
<dbReference type="AlphaFoldDB" id="A0AAW1A0T2"/>
<evidence type="ECO:0000256" key="7">
    <source>
        <dbReference type="ARBA" id="ARBA00023065"/>
    </source>
</evidence>
<dbReference type="Pfam" id="PF10613">
    <property type="entry name" value="Lig_chan-Glu_bd"/>
    <property type="match status" value="1"/>
</dbReference>
<evidence type="ECO:0000313" key="17">
    <source>
        <dbReference type="Proteomes" id="UP001432146"/>
    </source>
</evidence>
<feature type="domain" description="Ionotropic glutamate receptor L-glutamate and glycine-binding" evidence="15">
    <location>
        <begin position="232"/>
        <end position="322"/>
    </location>
</feature>
<evidence type="ECO:0000256" key="3">
    <source>
        <dbReference type="ARBA" id="ARBA00022448"/>
    </source>
</evidence>
<evidence type="ECO:0000256" key="10">
    <source>
        <dbReference type="ARBA" id="ARBA00023180"/>
    </source>
</evidence>
<dbReference type="GO" id="GO:0050906">
    <property type="term" value="P:detection of stimulus involved in sensory perception"/>
    <property type="evidence" value="ECO:0007669"/>
    <property type="project" value="UniProtKB-ARBA"/>
</dbReference>
<keyword evidence="17" id="KW-1185">Reference proteome</keyword>
<comment type="similarity">
    <text evidence="2">Belongs to the glutamate-gated ion channel (TC 1.A.10.1) family.</text>
</comment>
<evidence type="ECO:0000259" key="15">
    <source>
        <dbReference type="Pfam" id="PF10613"/>
    </source>
</evidence>
<keyword evidence="12" id="KW-0407">Ion channel</keyword>
<evidence type="ECO:0000256" key="5">
    <source>
        <dbReference type="ARBA" id="ARBA00022692"/>
    </source>
</evidence>
<feature type="transmembrane region" description="Helical" evidence="13">
    <location>
        <begin position="338"/>
        <end position="358"/>
    </location>
</feature>
<feature type="transmembrane region" description="Helical" evidence="13">
    <location>
        <begin position="6"/>
        <end position="29"/>
    </location>
</feature>
<keyword evidence="10" id="KW-0325">Glycoprotein</keyword>
<dbReference type="Gene3D" id="1.10.287.70">
    <property type="match status" value="1"/>
</dbReference>
<feature type="transmembrane region" description="Helical" evidence="13">
    <location>
        <begin position="579"/>
        <end position="603"/>
    </location>
</feature>
<dbReference type="Pfam" id="PF00060">
    <property type="entry name" value="Lig_chan"/>
    <property type="match status" value="1"/>
</dbReference>
<keyword evidence="9" id="KW-0675">Receptor</keyword>
<dbReference type="SUPFAM" id="SSF53850">
    <property type="entry name" value="Periplasmic binding protein-like II"/>
    <property type="match status" value="1"/>
</dbReference>
<proteinExistence type="inferred from homology"/>
<evidence type="ECO:0000259" key="14">
    <source>
        <dbReference type="Pfam" id="PF00060"/>
    </source>
</evidence>
<keyword evidence="6 13" id="KW-1133">Transmembrane helix</keyword>
<keyword evidence="4" id="KW-1003">Cell membrane</keyword>